<dbReference type="Proteomes" id="UP000095455">
    <property type="component" value="Unassembled WGS sequence"/>
</dbReference>
<reference evidence="3 4" key="1">
    <citation type="submission" date="2015-09" db="EMBL/GenBank/DDBJ databases">
        <authorList>
            <consortium name="Pathogen Informatics"/>
        </authorList>
    </citation>
    <scope>NUCLEOTIDE SEQUENCE [LARGE SCALE GENOMIC DNA]</scope>
    <source>
        <strain evidence="2 3">2789STDY5608822</strain>
        <strain evidence="1 4">2789STDY5608872</strain>
    </source>
</reference>
<dbReference type="EMBL" id="CYXP01000004">
    <property type="protein sequence ID" value="CUN13667.1"/>
    <property type="molecule type" value="Genomic_DNA"/>
</dbReference>
<name>A0A174IAV7_PARDI</name>
<gene>
    <name evidence="2" type="ORF">ERS852380_03243</name>
    <name evidence="1" type="ORF">ERS852429_02123</name>
</gene>
<protein>
    <submittedName>
        <fullName evidence="1">Uncharacterized protein</fullName>
    </submittedName>
</protein>
<dbReference type="Proteomes" id="UP000095591">
    <property type="component" value="Unassembled WGS sequence"/>
</dbReference>
<organism evidence="1 4">
    <name type="scientific">Parabacteroides distasonis</name>
    <dbReference type="NCBI Taxonomy" id="823"/>
    <lineage>
        <taxon>Bacteria</taxon>
        <taxon>Pseudomonadati</taxon>
        <taxon>Bacteroidota</taxon>
        <taxon>Bacteroidia</taxon>
        <taxon>Bacteroidales</taxon>
        <taxon>Tannerellaceae</taxon>
        <taxon>Parabacteroides</taxon>
    </lineage>
</organism>
<evidence type="ECO:0000313" key="4">
    <source>
        <dbReference type="Proteomes" id="UP000095591"/>
    </source>
</evidence>
<sequence>MSRSRKKTPASTIACCKSQKKDKQMCNRLFRSKSKQYIRVGKEPPCRLREVMNVWNFAGDGKVYWGYDWQGVEKLMRK</sequence>
<evidence type="ECO:0000313" key="2">
    <source>
        <dbReference type="EMBL" id="CUO83571.1"/>
    </source>
</evidence>
<dbReference type="AlphaFoldDB" id="A0A174IAV7"/>
<evidence type="ECO:0000313" key="3">
    <source>
        <dbReference type="Proteomes" id="UP000095455"/>
    </source>
</evidence>
<evidence type="ECO:0000313" key="1">
    <source>
        <dbReference type="EMBL" id="CUN13667.1"/>
    </source>
</evidence>
<proteinExistence type="predicted"/>
<dbReference type="EMBL" id="CYYK01000012">
    <property type="protein sequence ID" value="CUO83571.1"/>
    <property type="molecule type" value="Genomic_DNA"/>
</dbReference>
<accession>A0A174IAV7</accession>
<dbReference type="RefSeq" id="WP_034532173.1">
    <property type="nucleotide sequence ID" value="NZ_CABMKT010000001.1"/>
</dbReference>